<feature type="disulfide bond" evidence="11">
    <location>
        <begin position="465"/>
        <end position="477"/>
    </location>
</feature>
<dbReference type="PANTHER" id="PTHR47700">
    <property type="entry name" value="V CHITINASE, PUTATIVE (AFU_ORTHOLOGUE AFUA_6G13720)-RELATED"/>
    <property type="match status" value="1"/>
</dbReference>
<dbReference type="SUPFAM" id="SSF57016">
    <property type="entry name" value="Plant lectins/antimicrobial peptides"/>
    <property type="match status" value="1"/>
</dbReference>
<dbReference type="InterPro" id="IPR036779">
    <property type="entry name" value="LysM_dom_sf"/>
</dbReference>
<dbReference type="InterPro" id="IPR001579">
    <property type="entry name" value="Glyco_hydro_18_chit_AS"/>
</dbReference>
<name>A0A5N6ELM9_9EURO</name>
<keyword evidence="5 12" id="KW-0378">Hydrolase</keyword>
<keyword evidence="4 11" id="KW-0147">Chitin-binding</keyword>
<evidence type="ECO:0000256" key="2">
    <source>
        <dbReference type="ARBA" id="ARBA00008682"/>
    </source>
</evidence>
<dbReference type="SMART" id="SM00257">
    <property type="entry name" value="LysM"/>
    <property type="match status" value="2"/>
</dbReference>
<keyword evidence="7" id="KW-0843">Virulence</keyword>
<dbReference type="GO" id="GO:0006032">
    <property type="term" value="P:chitin catabolic process"/>
    <property type="evidence" value="ECO:0007669"/>
    <property type="project" value="UniProtKB-KW"/>
</dbReference>
<evidence type="ECO:0000313" key="16">
    <source>
        <dbReference type="EMBL" id="KAB8217290.1"/>
    </source>
</evidence>
<evidence type="ECO:0000256" key="3">
    <source>
        <dbReference type="ARBA" id="ARBA00012729"/>
    </source>
</evidence>
<evidence type="ECO:0000256" key="5">
    <source>
        <dbReference type="ARBA" id="ARBA00022801"/>
    </source>
</evidence>
<evidence type="ECO:0000256" key="10">
    <source>
        <dbReference type="ARBA" id="ARBA00023326"/>
    </source>
</evidence>
<reference evidence="16 17" key="1">
    <citation type="submission" date="2019-04" db="EMBL/GenBank/DDBJ databases">
        <title>Fungal friends and foes A comparative genomics study of 23 Aspergillus species from section Flavi.</title>
        <authorList>
            <consortium name="DOE Joint Genome Institute"/>
            <person name="Kjaerbolling I."/>
            <person name="Vesth T.C."/>
            <person name="Frisvad J.C."/>
            <person name="Nybo J.L."/>
            <person name="Theobald S."/>
            <person name="Kildgaard S."/>
            <person name="Petersen T.I."/>
            <person name="Kuo A."/>
            <person name="Sato A."/>
            <person name="Lyhne E.K."/>
            <person name="Kogle M.E."/>
            <person name="Wiebenga A."/>
            <person name="Kun R.S."/>
            <person name="Lubbers R.J."/>
            <person name="Makela M.R."/>
            <person name="Barry K."/>
            <person name="Chovatia M."/>
            <person name="Clum A."/>
            <person name="Daum C."/>
            <person name="Haridas S."/>
            <person name="He G."/>
            <person name="LaButti K."/>
            <person name="Lipzen A."/>
            <person name="Mondo S."/>
            <person name="Pangilinan J."/>
            <person name="Riley R."/>
            <person name="Salamov A."/>
            <person name="Simmons B.A."/>
            <person name="Magnuson J.K."/>
            <person name="Henrissat B."/>
            <person name="Mortensen U.H."/>
            <person name="Larsen T.O."/>
            <person name="De vries R.P."/>
            <person name="Grigoriev I.V."/>
            <person name="Machida M."/>
            <person name="Baker S.E."/>
            <person name="Andersen M.R."/>
        </authorList>
    </citation>
    <scope>NUCLEOTIDE SEQUENCE [LARGE SCALE GENOMIC DNA]</scope>
    <source>
        <strain evidence="16 17">CBS 126849</strain>
    </source>
</reference>
<dbReference type="GO" id="GO:0008843">
    <property type="term" value="F:endochitinase activity"/>
    <property type="evidence" value="ECO:0007669"/>
    <property type="project" value="UniProtKB-EC"/>
</dbReference>
<dbReference type="InterPro" id="IPR018392">
    <property type="entry name" value="LysM"/>
</dbReference>
<dbReference type="Gene3D" id="3.20.20.80">
    <property type="entry name" value="Glycosidases"/>
    <property type="match status" value="1"/>
</dbReference>
<evidence type="ECO:0000313" key="17">
    <source>
        <dbReference type="Proteomes" id="UP000326799"/>
    </source>
</evidence>
<dbReference type="GO" id="GO:0000272">
    <property type="term" value="P:polysaccharide catabolic process"/>
    <property type="evidence" value="ECO:0007669"/>
    <property type="project" value="UniProtKB-KW"/>
</dbReference>
<keyword evidence="8" id="KW-0119">Carbohydrate metabolism</keyword>
<keyword evidence="17" id="KW-1185">Reference proteome</keyword>
<dbReference type="InterPro" id="IPR029070">
    <property type="entry name" value="Chitinase_insertion_sf"/>
</dbReference>
<evidence type="ECO:0000256" key="1">
    <source>
        <dbReference type="ARBA" id="ARBA00000822"/>
    </source>
</evidence>
<dbReference type="Pfam" id="PF00704">
    <property type="entry name" value="Glyco_hydro_18"/>
    <property type="match status" value="1"/>
</dbReference>
<dbReference type="InterPro" id="IPR001002">
    <property type="entry name" value="Chitin-bd_1"/>
</dbReference>
<dbReference type="InterPro" id="IPR001223">
    <property type="entry name" value="Glyco_hydro18_cat"/>
</dbReference>
<comment type="caution">
    <text evidence="11">Lacks conserved residue(s) required for the propagation of feature annotation.</text>
</comment>
<dbReference type="InterPro" id="IPR011583">
    <property type="entry name" value="Chitinase_II/V-like_cat"/>
</dbReference>
<dbReference type="SUPFAM" id="SSF54556">
    <property type="entry name" value="Chitinase insertion domain"/>
    <property type="match status" value="1"/>
</dbReference>
<feature type="domain" description="LysM" evidence="14">
    <location>
        <begin position="296"/>
        <end position="341"/>
    </location>
</feature>
<feature type="domain" description="GH18" evidence="15">
    <location>
        <begin position="521"/>
        <end position="879"/>
    </location>
</feature>
<dbReference type="PROSITE" id="PS50941">
    <property type="entry name" value="CHIT_BIND_I_2"/>
    <property type="match status" value="1"/>
</dbReference>
<evidence type="ECO:0000256" key="12">
    <source>
        <dbReference type="RuleBase" id="RU000489"/>
    </source>
</evidence>
<sequence>MRYSVMYIISQNPVILSQDKPLLSLFSVTHFLSLATATPSPTRFRDYDPRDPCPRQCGLVGTDPQDWAVYYSPDALDGCNRPLLLDFKLDAELDHSNTRNKIRACSVWGDNIPSPETSVPGLNSSAQNVTLQRIEYEGASGDSLVAARAVFHVQRYLEKNIEQDNNVILFSKSGNTTVGFFGGALMETQRMATSLLPELIRHITHDGFSNGVLEQICGTRRNAHEVWGIIVSVSDSMSAVQETVRTWSQGKCVTPMAPMARVTSFHSAMIPTTVFSRKPPVLNARTPTLQRRAECSTIKVLEGDSCGTLANRCGVSGADFEKYNTQSNLCSSLQPGQHVCCSAGTLPDFRPKPNPDGSCATYTVLVDESCKSIATANSITLEDLEEFNKKTWGKFSLLLKKCPVQCSRGLVGWNGCGTLWQGTKICISSGDPPMPNSVANAICGPQVPGTEAPTDGEDLASLNPCPLNACCDIWGQCGTTAEFCTYSSSESGAPGTAAPGENGCISNCNANVVSSGPPDEYLRIGYFEGYNLGRACLNMDAGQIDTDKYTHVHFGFGTLTKDFNVKVGDALSQFEFEQFKQLTGVKRILSIGGWDFSTSPDTYTIFREGVKSVNRMTMAENIANFVEEHDLDGVDIDWEYPGAPDIPGIPPGSEDEGVEYAIFLILLKGLLPDKSLSIAAPASYWYLRPYQIAALADVLDYLVFMTYDLHGQWDHSNHWAAPGCEEGNCLRSHVNLTETYSALSMVTKAGMPSNKVITGIASFGRAFKMTTPGCTGPDCHFTGATSGARAGRCTATQGYLSVAEIDEILTTNPSADTWTDDSLSNVLVYNETEWVAYMDDANKADRDILYKGLHFGGTVEWATSMHSFHEVPSDALVPGGSLSDIIKEWPVFVETVINGKNPFIHGDRNGHWADGSITCRDDAVVGVLDIPPKKRWEDLDCSTAWQDALEKYRQFDLPRNWEFTKSISDTFHGRQGMNCGILSAQSDCSMSFQCEDSKGEGSGPAGYEVMNSLMFESLYKGISEAAGVVASKNLEFVNKFAPIPDYTMTFNLFMDTLGLVVPAGMAPVFNNVLSRTAYFSANPAMLDNAKDVVYTMVGSWVNIAKDSNPADYGWDEEDQWEFMGFMTDVWHTWQNETENTSRYLFSGTEDAIRDLTKIIRDGQLIQGSFEGATPPTEMSATEIQALIERAFYGYLIPRIWQSSGTRAFVIDTNHACDGSNPIPDYLDDADAETTAVCFEDKLYYVAYPDGNAGDTCQLPGSTPVCVSLKFKVPPGLDELTGAVKDYGGMKPVDIVASTVRSYQANGNKNGWTLKSMGDVESVDDLNLDALITYQIGAAGFSTLPLCSAEEAHLNWGVGKDTDNYPCN</sequence>
<comment type="similarity">
    <text evidence="2">Belongs to the glycosyl hydrolase 18 family. Chitinase class V subfamily.</text>
</comment>
<feature type="disulfide bond" evidence="11">
    <location>
        <begin position="470"/>
        <end position="484"/>
    </location>
</feature>
<dbReference type="SUPFAM" id="SSF54106">
    <property type="entry name" value="LysM domain"/>
    <property type="match status" value="1"/>
</dbReference>
<dbReference type="PROSITE" id="PS51782">
    <property type="entry name" value="LYSM"/>
    <property type="match status" value="1"/>
</dbReference>
<evidence type="ECO:0000256" key="4">
    <source>
        <dbReference type="ARBA" id="ARBA00022669"/>
    </source>
</evidence>
<dbReference type="Gene3D" id="3.30.60.10">
    <property type="entry name" value="Endochitinase-like"/>
    <property type="match status" value="1"/>
</dbReference>
<dbReference type="Gene3D" id="3.10.350.10">
    <property type="entry name" value="LysM domain"/>
    <property type="match status" value="2"/>
</dbReference>
<dbReference type="Gene3D" id="3.10.50.10">
    <property type="match status" value="1"/>
</dbReference>
<dbReference type="GO" id="GO:0008061">
    <property type="term" value="F:chitin binding"/>
    <property type="evidence" value="ECO:0007669"/>
    <property type="project" value="UniProtKB-UniRule"/>
</dbReference>
<dbReference type="PROSITE" id="PS51910">
    <property type="entry name" value="GH18_2"/>
    <property type="match status" value="1"/>
</dbReference>
<gene>
    <name evidence="16" type="ORF">BDV33DRAFT_232908</name>
</gene>
<dbReference type="PROSITE" id="PS01095">
    <property type="entry name" value="GH18_1"/>
    <property type="match status" value="1"/>
</dbReference>
<keyword evidence="11" id="KW-1015">Disulfide bond</keyword>
<protein>
    <recommendedName>
        <fullName evidence="3">chitinase</fullName>
        <ecNumber evidence="3">3.2.1.14</ecNumber>
    </recommendedName>
</protein>
<dbReference type="SMART" id="SM00636">
    <property type="entry name" value="Glyco_18"/>
    <property type="match status" value="1"/>
</dbReference>
<evidence type="ECO:0000259" key="13">
    <source>
        <dbReference type="PROSITE" id="PS50941"/>
    </source>
</evidence>
<accession>A0A5N6ELM9</accession>
<evidence type="ECO:0000256" key="11">
    <source>
        <dbReference type="PROSITE-ProRule" id="PRU00261"/>
    </source>
</evidence>
<evidence type="ECO:0000259" key="14">
    <source>
        <dbReference type="PROSITE" id="PS51782"/>
    </source>
</evidence>
<evidence type="ECO:0000256" key="7">
    <source>
        <dbReference type="ARBA" id="ARBA00023026"/>
    </source>
</evidence>
<evidence type="ECO:0000256" key="6">
    <source>
        <dbReference type="ARBA" id="ARBA00023024"/>
    </source>
</evidence>
<dbReference type="EC" id="3.2.1.14" evidence="3"/>
<keyword evidence="6" id="KW-0146">Chitin degradation</keyword>
<dbReference type="PANTHER" id="PTHR47700:SF2">
    <property type="entry name" value="CHITINASE"/>
    <property type="match status" value="1"/>
</dbReference>
<keyword evidence="9 12" id="KW-0326">Glycosidase</keyword>
<dbReference type="CDD" id="cd00035">
    <property type="entry name" value="ChtBD1"/>
    <property type="match status" value="1"/>
</dbReference>
<dbReference type="EMBL" id="ML733466">
    <property type="protein sequence ID" value="KAB8217290.1"/>
    <property type="molecule type" value="Genomic_DNA"/>
</dbReference>
<feature type="domain" description="Chitin-binding type-1" evidence="13">
    <location>
        <begin position="440"/>
        <end position="510"/>
    </location>
</feature>
<dbReference type="InterPro" id="IPR017853">
    <property type="entry name" value="GH"/>
</dbReference>
<dbReference type="SUPFAM" id="SSF51445">
    <property type="entry name" value="(Trans)glycosidases"/>
    <property type="match status" value="1"/>
</dbReference>
<evidence type="ECO:0000256" key="8">
    <source>
        <dbReference type="ARBA" id="ARBA00023277"/>
    </source>
</evidence>
<comment type="catalytic activity">
    <reaction evidence="1">
        <text>Random endo-hydrolysis of N-acetyl-beta-D-glucosaminide (1-&gt;4)-beta-linkages in chitin and chitodextrins.</text>
        <dbReference type="EC" id="3.2.1.14"/>
    </reaction>
</comment>
<evidence type="ECO:0000259" key="15">
    <source>
        <dbReference type="PROSITE" id="PS51910"/>
    </source>
</evidence>
<evidence type="ECO:0000256" key="9">
    <source>
        <dbReference type="ARBA" id="ARBA00023295"/>
    </source>
</evidence>
<organism evidence="16 17">
    <name type="scientific">Aspergillus novoparasiticus</name>
    <dbReference type="NCBI Taxonomy" id="986946"/>
    <lineage>
        <taxon>Eukaryota</taxon>
        <taxon>Fungi</taxon>
        <taxon>Dikarya</taxon>
        <taxon>Ascomycota</taxon>
        <taxon>Pezizomycotina</taxon>
        <taxon>Eurotiomycetes</taxon>
        <taxon>Eurotiomycetidae</taxon>
        <taxon>Eurotiales</taxon>
        <taxon>Aspergillaceae</taxon>
        <taxon>Aspergillus</taxon>
        <taxon>Aspergillus subgen. Circumdati</taxon>
    </lineage>
</organism>
<dbReference type="Proteomes" id="UP000326799">
    <property type="component" value="Unassembled WGS sequence"/>
</dbReference>
<keyword evidence="10" id="KW-0624">Polysaccharide degradation</keyword>
<dbReference type="InterPro" id="IPR036861">
    <property type="entry name" value="Endochitinase-like_sf"/>
</dbReference>
<feature type="disulfide bond" evidence="11">
    <location>
        <begin position="504"/>
        <end position="508"/>
    </location>
</feature>
<proteinExistence type="inferred from homology"/>
<dbReference type="InterPro" id="IPR053214">
    <property type="entry name" value="LysM12-like"/>
</dbReference>
<dbReference type="Pfam" id="PF01476">
    <property type="entry name" value="LysM"/>
    <property type="match status" value="1"/>
</dbReference>
<dbReference type="CDD" id="cd02878">
    <property type="entry name" value="GH18_zymocin_alpha"/>
    <property type="match status" value="1"/>
</dbReference>